<dbReference type="InterPro" id="IPR021527">
    <property type="entry name" value="DUF2795"/>
</dbReference>
<evidence type="ECO:0000313" key="1">
    <source>
        <dbReference type="EMBL" id="ERJ19435.1"/>
    </source>
</evidence>
<reference evidence="1 2" key="2">
    <citation type="journal article" date="2013" name="PLoS ONE">
        <title>INDIGO - INtegrated Data Warehouse of MIcrobial GenOmes with Examples from the Red Sea Extremophiles.</title>
        <authorList>
            <person name="Alam I."/>
            <person name="Antunes A."/>
            <person name="Kamau A.A."/>
            <person name="Ba Alawi W."/>
            <person name="Kalkatawi M."/>
            <person name="Stingl U."/>
            <person name="Bajic V.B."/>
        </authorList>
    </citation>
    <scope>NUCLEOTIDE SEQUENCE [LARGE SCALE GENOMIC DNA]</scope>
    <source>
        <strain evidence="1 2">E1L3A</strain>
    </source>
</reference>
<dbReference type="Proteomes" id="UP000006242">
    <property type="component" value="Unassembled WGS sequence"/>
</dbReference>
<dbReference type="RefSeq" id="WP_006915576.1">
    <property type="nucleotide sequence ID" value="NZ_AFNV02000009.1"/>
</dbReference>
<organism evidence="1 2">
    <name type="scientific">Salinisphaera shabanensis E1L3A</name>
    <dbReference type="NCBI Taxonomy" id="1033802"/>
    <lineage>
        <taxon>Bacteria</taxon>
        <taxon>Pseudomonadati</taxon>
        <taxon>Pseudomonadota</taxon>
        <taxon>Gammaproteobacteria</taxon>
        <taxon>Salinisphaerales</taxon>
        <taxon>Salinisphaeraceae</taxon>
        <taxon>Salinisphaera</taxon>
    </lineage>
</organism>
<keyword evidence="2" id="KW-1185">Reference proteome</keyword>
<reference evidence="1 2" key="1">
    <citation type="journal article" date="2011" name="J. Bacteriol.">
        <title>Genome sequence of Salinisphaera shabanensis, a gammaproteobacterium from the harsh, variable environment of the brine-seawater interface of the Shaban Deep in the Red Sea.</title>
        <authorList>
            <person name="Antunes A."/>
            <person name="Alam I."/>
            <person name="Bajic V.B."/>
            <person name="Stingl U."/>
        </authorList>
    </citation>
    <scope>NUCLEOTIDE SEQUENCE [LARGE SCALE GENOMIC DNA]</scope>
    <source>
        <strain evidence="1 2">E1L3A</strain>
    </source>
</reference>
<dbReference type="Pfam" id="PF11387">
    <property type="entry name" value="DUF2795"/>
    <property type="match status" value="1"/>
</dbReference>
<dbReference type="OrthoDB" id="3078349at2"/>
<dbReference type="STRING" id="1033802.SSPSH_001503"/>
<dbReference type="EMBL" id="AFNV02000009">
    <property type="protein sequence ID" value="ERJ19435.1"/>
    <property type="molecule type" value="Genomic_DNA"/>
</dbReference>
<proteinExistence type="predicted"/>
<evidence type="ECO:0000313" key="2">
    <source>
        <dbReference type="Proteomes" id="UP000006242"/>
    </source>
</evidence>
<accession>U2ENL7</accession>
<sequence length="67" mass="7002">MARPDHASAAEIQTYLSGMEYPASKQQLAAHAEQQGATLGVRTVIDALPDDEYSDAAAVSRAVGAVE</sequence>
<name>U2ENL7_9GAMM</name>
<protein>
    <recommendedName>
        <fullName evidence="3">DUF2795 domain-containing protein</fullName>
    </recommendedName>
</protein>
<dbReference type="AlphaFoldDB" id="U2ENL7"/>
<comment type="caution">
    <text evidence="1">The sequence shown here is derived from an EMBL/GenBank/DDBJ whole genome shotgun (WGS) entry which is preliminary data.</text>
</comment>
<evidence type="ECO:0008006" key="3">
    <source>
        <dbReference type="Google" id="ProtNLM"/>
    </source>
</evidence>
<gene>
    <name evidence="1" type="ORF">SSPSH_001503</name>
</gene>